<evidence type="ECO:0000256" key="1">
    <source>
        <dbReference type="ARBA" id="ARBA00022598"/>
    </source>
</evidence>
<proteinExistence type="predicted"/>
<dbReference type="Gene3D" id="3.40.50.20">
    <property type="match status" value="1"/>
</dbReference>
<name>A0A2G5RP18_9BACL</name>
<dbReference type="GO" id="GO:0046872">
    <property type="term" value="F:metal ion binding"/>
    <property type="evidence" value="ECO:0007669"/>
    <property type="project" value="InterPro"/>
</dbReference>
<dbReference type="InterPro" id="IPR003135">
    <property type="entry name" value="ATP-grasp_carboxylate-amine"/>
</dbReference>
<keyword evidence="3" id="KW-0658">Purine biosynthesis</keyword>
<dbReference type="RefSeq" id="WP_035048002.1">
    <property type="nucleotide sequence ID" value="NZ_PEDM01000021.1"/>
</dbReference>
<dbReference type="PROSITE" id="PS50975">
    <property type="entry name" value="ATP_GRASP"/>
    <property type="match status" value="1"/>
</dbReference>
<dbReference type="SUPFAM" id="SSF56059">
    <property type="entry name" value="Glutathione synthetase ATP-binding domain-like"/>
    <property type="match status" value="1"/>
</dbReference>
<dbReference type="InterPro" id="IPR040570">
    <property type="entry name" value="LAL_C2"/>
</dbReference>
<feature type="domain" description="ATP-grasp" evidence="6">
    <location>
        <begin position="110"/>
        <end position="312"/>
    </location>
</feature>
<evidence type="ECO:0000313" key="8">
    <source>
        <dbReference type="Proteomes" id="UP000230559"/>
    </source>
</evidence>
<dbReference type="EMBL" id="PEDM01000021">
    <property type="protein sequence ID" value="PIC04422.1"/>
    <property type="molecule type" value="Genomic_DNA"/>
</dbReference>
<evidence type="ECO:0000259" key="6">
    <source>
        <dbReference type="PROSITE" id="PS50975"/>
    </source>
</evidence>
<dbReference type="InterPro" id="IPR013815">
    <property type="entry name" value="ATP_grasp_subdomain_1"/>
</dbReference>
<dbReference type="AlphaFoldDB" id="A0A2G5RP18"/>
<dbReference type="PANTHER" id="PTHR43585">
    <property type="entry name" value="FUMIPYRROLE BIOSYNTHESIS PROTEIN C"/>
    <property type="match status" value="1"/>
</dbReference>
<evidence type="ECO:0000256" key="4">
    <source>
        <dbReference type="ARBA" id="ARBA00022840"/>
    </source>
</evidence>
<comment type="caution">
    <text evidence="7">The sequence shown here is derived from an EMBL/GenBank/DDBJ whole genome shotgun (WGS) entry which is preliminary data.</text>
</comment>
<protein>
    <submittedName>
        <fullName evidence="7">ATP-grasp domain-containing protein</fullName>
    </submittedName>
</protein>
<dbReference type="Gene3D" id="3.30.470.20">
    <property type="entry name" value="ATP-grasp fold, B domain"/>
    <property type="match status" value="1"/>
</dbReference>
<dbReference type="GO" id="GO:0005524">
    <property type="term" value="F:ATP binding"/>
    <property type="evidence" value="ECO:0007669"/>
    <property type="project" value="UniProtKB-UniRule"/>
</dbReference>
<accession>A0A2G5RP18</accession>
<evidence type="ECO:0000256" key="3">
    <source>
        <dbReference type="ARBA" id="ARBA00022755"/>
    </source>
</evidence>
<gene>
    <name evidence="7" type="ORF">CS060_09715</name>
</gene>
<dbReference type="PANTHER" id="PTHR43585:SF2">
    <property type="entry name" value="ATP-GRASP ENZYME FSQD"/>
    <property type="match status" value="1"/>
</dbReference>
<keyword evidence="4 5" id="KW-0067">ATP-binding</keyword>
<dbReference type="InterPro" id="IPR011761">
    <property type="entry name" value="ATP-grasp"/>
</dbReference>
<evidence type="ECO:0000313" key="7">
    <source>
        <dbReference type="EMBL" id="PIC04422.1"/>
    </source>
</evidence>
<keyword evidence="1" id="KW-0436">Ligase</keyword>
<dbReference type="GO" id="GO:0016874">
    <property type="term" value="F:ligase activity"/>
    <property type="evidence" value="ECO:0007669"/>
    <property type="project" value="UniProtKB-KW"/>
</dbReference>
<dbReference type="InterPro" id="IPR052032">
    <property type="entry name" value="ATP-dep_AA_Ligase"/>
</dbReference>
<dbReference type="Proteomes" id="UP000230559">
    <property type="component" value="Unassembled WGS sequence"/>
</dbReference>
<organism evidence="7 8">
    <name type="scientific">Anoxybacillus flavithermus</name>
    <dbReference type="NCBI Taxonomy" id="33934"/>
    <lineage>
        <taxon>Bacteria</taxon>
        <taxon>Bacillati</taxon>
        <taxon>Bacillota</taxon>
        <taxon>Bacilli</taxon>
        <taxon>Bacillales</taxon>
        <taxon>Anoxybacillaceae</taxon>
        <taxon>Anoxybacillus</taxon>
    </lineage>
</organism>
<dbReference type="Pfam" id="PF18603">
    <property type="entry name" value="LAL_C2"/>
    <property type="match status" value="1"/>
</dbReference>
<dbReference type="Pfam" id="PF02222">
    <property type="entry name" value="ATP-grasp"/>
    <property type="match status" value="1"/>
</dbReference>
<sequence>MKQILVVNTGDRVHAAALAARSDLKVTFVTEERFVNMYPPNTDIVMVENLNDPSGATKSVVMQRDCNNYEAVVSLSERAAPTAAYLRDFLGLEGPTFDVIMNCTNKYAMKRKFTSDGLPTAAYSLANSLEEVAVAAEKVGWPIIVKPVIGAGTDATMVFHNKDELYLKTGQEYFHRLSNPKTTSEKQFPVIVEHFLNVDMELHCDGYVENGQIVFARVSRYLRPVLDYASDIFGSVMLESDNPLAAEVLDMHNRAVQAVGITNGVTHFEVFLTPKGLLAGEIACRPGGGGIRRMLQLQNGFDSWKAHIAASLGEKYSWESPESVLEGNQIAQLMLPTRRGKVSNISTAEDFAHVPGFIEADIKLKPGDVVDGLLDSSAISGLVFVRIDNYEKIENVIAAVREAFILEVDNPNTKSPSLN</sequence>
<keyword evidence="2 5" id="KW-0547">Nucleotide-binding</keyword>
<evidence type="ECO:0000256" key="5">
    <source>
        <dbReference type="PROSITE-ProRule" id="PRU00409"/>
    </source>
</evidence>
<dbReference type="GO" id="GO:0006164">
    <property type="term" value="P:purine nucleotide biosynthetic process"/>
    <property type="evidence" value="ECO:0007669"/>
    <property type="project" value="UniProtKB-KW"/>
</dbReference>
<reference evidence="7 8" key="1">
    <citation type="submission" date="2017-10" db="EMBL/GenBank/DDBJ databases">
        <title>Draft genome sequence of Anoxybacillus flavithermus KU2-6-11 from caldera Uzon (Russia:Kamchtka).</title>
        <authorList>
            <person name="Korzhuk A.V."/>
            <person name="Rozanov A.S."/>
            <person name="Bryanskaya A.V."/>
            <person name="Peltek S.E."/>
        </authorList>
    </citation>
    <scope>NUCLEOTIDE SEQUENCE [LARGE SCALE GENOMIC DNA]</scope>
    <source>
        <strain evidence="7 8">KU2-6_11</strain>
    </source>
</reference>
<evidence type="ECO:0000256" key="2">
    <source>
        <dbReference type="ARBA" id="ARBA00022741"/>
    </source>
</evidence>
<dbReference type="Gene3D" id="3.30.1490.20">
    <property type="entry name" value="ATP-grasp fold, A domain"/>
    <property type="match status" value="1"/>
</dbReference>